<dbReference type="InterPro" id="IPR023213">
    <property type="entry name" value="CAT-like_dom_sf"/>
</dbReference>
<evidence type="ECO:0000313" key="4">
    <source>
        <dbReference type="EMBL" id="KAK9096984.1"/>
    </source>
</evidence>
<dbReference type="PANTHER" id="PTHR31896:SF12">
    <property type="entry name" value="HXXXD-TYPE ACYL-TRANSFERASE FAMILY PROTEIN"/>
    <property type="match status" value="1"/>
</dbReference>
<dbReference type="AlphaFoldDB" id="A0AAP0EXS9"/>
<dbReference type="Proteomes" id="UP001417504">
    <property type="component" value="Unassembled WGS sequence"/>
</dbReference>
<comment type="similarity">
    <text evidence="1">Belongs to the plant acyltransferase family.</text>
</comment>
<dbReference type="InterPro" id="IPR051283">
    <property type="entry name" value="Sec_Metabolite_Acyltrans"/>
</dbReference>
<comment type="caution">
    <text evidence="4">The sequence shown here is derived from an EMBL/GenBank/DDBJ whole genome shotgun (WGS) entry which is preliminary data.</text>
</comment>
<name>A0AAP0EXS9_9MAGN</name>
<dbReference type="EMBL" id="JBBNAE010000009">
    <property type="protein sequence ID" value="KAK9096984.1"/>
    <property type="molecule type" value="Genomic_DNA"/>
</dbReference>
<protein>
    <submittedName>
        <fullName evidence="4">Uncharacterized protein</fullName>
    </submittedName>
</protein>
<sequence>MSSTMAVQQVSNCIIKPEKNVLEESQQLFYLTPWDLMTLSANYIQRGLLFTKPISSKDGNHSVTAIIDQLKNSLSRALTFFYPLTGHLVTKKSNDPPSYHVFLDCTDAPGAQFTHAVADAVVVDIISPDDVHPIVESFFPFVGTVNNDGHTLPLLAVQVTELIDGIFIGCSINHVVADGSSFWHFFNTWSEISRTKFRNNSNSEFVSRPPIVKRWFLDGQGPIINLPFTHHDEFIERYLPSPYRERFFHFSPESVARLKEKANADQCNTSKISSFQALAAVVWRSITRARQLADEQITHCWLPIDNRLRLDPPLTTDYFGNCIQALHATTTAGELLSNNLGWSASLLCQAVAGHTDASIRAWLEAWVRTPFVYQYGQFVDHQSVMFGSSPRFDMYGNDFGWGRPLASRSGNGNKFDGKVTLYPGREGGGSIDLEVCLPHQPMRALELDPEFMIAASPSQAY</sequence>
<reference evidence="4 5" key="1">
    <citation type="submission" date="2024-01" db="EMBL/GenBank/DDBJ databases">
        <title>Genome assemblies of Stephania.</title>
        <authorList>
            <person name="Yang L."/>
        </authorList>
    </citation>
    <scope>NUCLEOTIDE SEQUENCE [LARGE SCALE GENOMIC DNA]</scope>
    <source>
        <strain evidence="4">QJT</strain>
        <tissue evidence="4">Leaf</tissue>
    </source>
</reference>
<keyword evidence="3" id="KW-0012">Acyltransferase</keyword>
<proteinExistence type="inferred from homology"/>
<dbReference type="Pfam" id="PF02458">
    <property type="entry name" value="Transferase"/>
    <property type="match status" value="1"/>
</dbReference>
<evidence type="ECO:0000313" key="5">
    <source>
        <dbReference type="Proteomes" id="UP001417504"/>
    </source>
</evidence>
<evidence type="ECO:0000256" key="3">
    <source>
        <dbReference type="ARBA" id="ARBA00023315"/>
    </source>
</evidence>
<evidence type="ECO:0000256" key="2">
    <source>
        <dbReference type="ARBA" id="ARBA00022679"/>
    </source>
</evidence>
<gene>
    <name evidence="4" type="ORF">Sjap_022481</name>
</gene>
<accession>A0AAP0EXS9</accession>
<dbReference type="GO" id="GO:0016746">
    <property type="term" value="F:acyltransferase activity"/>
    <property type="evidence" value="ECO:0007669"/>
    <property type="project" value="UniProtKB-KW"/>
</dbReference>
<keyword evidence="5" id="KW-1185">Reference proteome</keyword>
<dbReference type="FunFam" id="3.30.559.10:FF:000008">
    <property type="entry name" value="Tryptamine hydroxycinnamoyl transferase"/>
    <property type="match status" value="1"/>
</dbReference>
<dbReference type="Gene3D" id="3.30.559.10">
    <property type="entry name" value="Chloramphenicol acetyltransferase-like domain"/>
    <property type="match status" value="2"/>
</dbReference>
<dbReference type="PANTHER" id="PTHR31896">
    <property type="entry name" value="FAMILY REGULATORY PROTEIN, PUTATIVE (AFU_ORTHOLOGUE AFUA_3G14730)-RELATED"/>
    <property type="match status" value="1"/>
</dbReference>
<evidence type="ECO:0000256" key="1">
    <source>
        <dbReference type="ARBA" id="ARBA00009861"/>
    </source>
</evidence>
<organism evidence="4 5">
    <name type="scientific">Stephania japonica</name>
    <dbReference type="NCBI Taxonomy" id="461633"/>
    <lineage>
        <taxon>Eukaryota</taxon>
        <taxon>Viridiplantae</taxon>
        <taxon>Streptophyta</taxon>
        <taxon>Embryophyta</taxon>
        <taxon>Tracheophyta</taxon>
        <taxon>Spermatophyta</taxon>
        <taxon>Magnoliopsida</taxon>
        <taxon>Ranunculales</taxon>
        <taxon>Menispermaceae</taxon>
        <taxon>Menispermoideae</taxon>
        <taxon>Cissampelideae</taxon>
        <taxon>Stephania</taxon>
    </lineage>
</organism>
<keyword evidence="2" id="KW-0808">Transferase</keyword>